<evidence type="ECO:0000256" key="9">
    <source>
        <dbReference type="PROSITE-ProRule" id="PRU00196"/>
    </source>
</evidence>
<evidence type="ECO:0000313" key="11">
    <source>
        <dbReference type="Ensembl" id="ENSANIP00000018356.1"/>
    </source>
</evidence>
<evidence type="ECO:0000256" key="6">
    <source>
        <dbReference type="ARBA" id="ARBA00023136"/>
    </source>
</evidence>
<keyword evidence="6" id="KW-0472">Membrane</keyword>
<dbReference type="PANTHER" id="PTHR19331:SF468">
    <property type="entry name" value="SCAVENGER RECEPTOR CYSTEINE-RICH TYPE 1 PROTEIN M160"/>
    <property type="match status" value="1"/>
</dbReference>
<proteinExistence type="predicted"/>
<feature type="disulfide bond" evidence="9">
    <location>
        <begin position="307"/>
        <end position="317"/>
    </location>
</feature>
<evidence type="ECO:0000256" key="4">
    <source>
        <dbReference type="ARBA" id="ARBA00022737"/>
    </source>
</evidence>
<evidence type="ECO:0000256" key="2">
    <source>
        <dbReference type="ARBA" id="ARBA00022692"/>
    </source>
</evidence>
<evidence type="ECO:0000256" key="7">
    <source>
        <dbReference type="ARBA" id="ARBA00023157"/>
    </source>
</evidence>
<dbReference type="Ensembl" id="ENSANIT00000018973.1">
    <property type="protein sequence ID" value="ENSANIP00000018356.1"/>
    <property type="gene ID" value="ENSANIG00000012471.1"/>
</dbReference>
<feature type="domain" description="SRCR" evidence="10">
    <location>
        <begin position="239"/>
        <end position="339"/>
    </location>
</feature>
<dbReference type="PROSITE" id="PS00420">
    <property type="entry name" value="SRCR_1"/>
    <property type="match status" value="1"/>
</dbReference>
<keyword evidence="7 9" id="KW-1015">Disulfide bond</keyword>
<protein>
    <recommendedName>
        <fullName evidence="10">SRCR domain-containing protein</fullName>
    </recommendedName>
</protein>
<keyword evidence="5" id="KW-1133">Transmembrane helix</keyword>
<evidence type="ECO:0000256" key="1">
    <source>
        <dbReference type="ARBA" id="ARBA00004167"/>
    </source>
</evidence>
<dbReference type="GO" id="GO:0016020">
    <property type="term" value="C:membrane"/>
    <property type="evidence" value="ECO:0007669"/>
    <property type="project" value="UniProtKB-SubCell"/>
</dbReference>
<reference evidence="11" key="1">
    <citation type="submission" date="2025-08" db="UniProtKB">
        <authorList>
            <consortium name="Ensembl"/>
        </authorList>
    </citation>
    <scope>IDENTIFICATION</scope>
</reference>
<feature type="disulfide bond" evidence="9">
    <location>
        <begin position="263"/>
        <end position="327"/>
    </location>
</feature>
<name>A0A8B9N943_9AVES</name>
<keyword evidence="4" id="KW-0677">Repeat</keyword>
<feature type="disulfide bond" evidence="9">
    <location>
        <begin position="159"/>
        <end position="223"/>
    </location>
</feature>
<dbReference type="SMART" id="SM00202">
    <property type="entry name" value="SR"/>
    <property type="match status" value="3"/>
</dbReference>
<dbReference type="FunFam" id="3.10.250.10:FF:000002">
    <property type="entry name" value="Scavenger receptor cysteine-rich type 1 protein M130"/>
    <property type="match status" value="1"/>
</dbReference>
<dbReference type="Pfam" id="PF00530">
    <property type="entry name" value="SRCR"/>
    <property type="match status" value="3"/>
</dbReference>
<keyword evidence="8" id="KW-0325">Glycoprotein</keyword>
<sequence length="357" mass="37948">MSCREGPGLALASHQQKAQSCHVFSENPPLPCSQKGAVASLLSPGSAGFASLRLVGGESRCDGRVEIFQHGTWGRVLDDQWNVQEASVVCRQLRCGEAGTAYNPPKPQRGTGPIGLRGVRCTGHEWCCMGPPRVRLVNGAGRCAGRVEIYYQGIWGTVCDDGWDLSDATVVCHQLGCGGAVEAAGSAQFGEGSGQIWLDGVNCSGAEAALWDCPARPWGQHDCGHKEDAGVICSEFMALRLENSDGCSGRLQIFYNGTWGSICSNSMTLDTVSLACKELGCGDRGSLETHLSYGRVSGPTWLDNVQCGEKNSSFWQCPSAPWNPQSCEDSREEIHITCNGNSEPPGHPSVTLAPAPC</sequence>
<evidence type="ECO:0000256" key="8">
    <source>
        <dbReference type="ARBA" id="ARBA00023180"/>
    </source>
</evidence>
<evidence type="ECO:0000259" key="10">
    <source>
        <dbReference type="PROSITE" id="PS50287"/>
    </source>
</evidence>
<feature type="disulfide bond" evidence="9">
    <location>
        <begin position="172"/>
        <end position="233"/>
    </location>
</feature>
<keyword evidence="2" id="KW-0812">Transmembrane</keyword>
<comment type="subcellular location">
    <subcellularLocation>
        <location evidence="1">Membrane</location>
        <topology evidence="1">Single-pass membrane protein</topology>
    </subcellularLocation>
</comment>
<keyword evidence="12" id="KW-1185">Reference proteome</keyword>
<feature type="domain" description="SRCR" evidence="10">
    <location>
        <begin position="52"/>
        <end position="128"/>
    </location>
</feature>
<evidence type="ECO:0000313" key="12">
    <source>
        <dbReference type="Proteomes" id="UP000694541"/>
    </source>
</evidence>
<evidence type="ECO:0000256" key="5">
    <source>
        <dbReference type="ARBA" id="ARBA00022989"/>
    </source>
</evidence>
<dbReference type="PROSITE" id="PS50287">
    <property type="entry name" value="SRCR_2"/>
    <property type="match status" value="3"/>
</dbReference>
<dbReference type="InterPro" id="IPR036772">
    <property type="entry name" value="SRCR-like_dom_sf"/>
</dbReference>
<dbReference type="FunFam" id="3.10.250.10:FF:000012">
    <property type="entry name" value="CD163 molecule like 1"/>
    <property type="match status" value="1"/>
</dbReference>
<dbReference type="InterPro" id="IPR001190">
    <property type="entry name" value="SRCR"/>
</dbReference>
<accession>A0A8B9N943</accession>
<dbReference type="Gene3D" id="3.10.250.10">
    <property type="entry name" value="SRCR-like domain"/>
    <property type="match status" value="3"/>
</dbReference>
<reference evidence="11" key="2">
    <citation type="submission" date="2025-09" db="UniProtKB">
        <authorList>
            <consortium name="Ensembl"/>
        </authorList>
    </citation>
    <scope>IDENTIFICATION</scope>
</reference>
<organism evidence="11 12">
    <name type="scientific">Accipiter nisus</name>
    <name type="common">Eurasian sparrowhawk</name>
    <dbReference type="NCBI Taxonomy" id="211598"/>
    <lineage>
        <taxon>Eukaryota</taxon>
        <taxon>Metazoa</taxon>
        <taxon>Chordata</taxon>
        <taxon>Craniata</taxon>
        <taxon>Vertebrata</taxon>
        <taxon>Euteleostomi</taxon>
        <taxon>Archelosauria</taxon>
        <taxon>Archosauria</taxon>
        <taxon>Dinosauria</taxon>
        <taxon>Saurischia</taxon>
        <taxon>Theropoda</taxon>
        <taxon>Coelurosauria</taxon>
        <taxon>Aves</taxon>
        <taxon>Neognathae</taxon>
        <taxon>Neoaves</taxon>
        <taxon>Telluraves</taxon>
        <taxon>Accipitrimorphae</taxon>
        <taxon>Accipitriformes</taxon>
        <taxon>Accipitridae</taxon>
        <taxon>Accipitrinae</taxon>
        <taxon>Accipiter</taxon>
    </lineage>
</organism>
<feature type="domain" description="SRCR" evidence="10">
    <location>
        <begin position="134"/>
        <end position="234"/>
    </location>
</feature>
<feature type="disulfide bond" evidence="9">
    <location>
        <begin position="203"/>
        <end position="213"/>
    </location>
</feature>
<keyword evidence="3" id="KW-0732">Signal</keyword>
<dbReference type="Proteomes" id="UP000694541">
    <property type="component" value="Unplaced"/>
</dbReference>
<evidence type="ECO:0000256" key="3">
    <source>
        <dbReference type="ARBA" id="ARBA00022729"/>
    </source>
</evidence>
<dbReference type="FunFam" id="3.10.250.10:FF:000016">
    <property type="entry name" value="Scavenger receptor cysteine-rich protein type 12"/>
    <property type="match status" value="1"/>
</dbReference>
<dbReference type="PRINTS" id="PR00258">
    <property type="entry name" value="SPERACTRCPTR"/>
</dbReference>
<dbReference type="PANTHER" id="PTHR19331">
    <property type="entry name" value="SCAVENGER RECEPTOR DOMAIN-CONTAINING"/>
    <property type="match status" value="1"/>
</dbReference>
<dbReference type="SUPFAM" id="SSF56487">
    <property type="entry name" value="SRCR-like"/>
    <property type="match status" value="3"/>
</dbReference>
<dbReference type="AlphaFoldDB" id="A0A8B9N943"/>
<comment type="caution">
    <text evidence="9">Lacks conserved residue(s) required for the propagation of feature annotation.</text>
</comment>